<dbReference type="GO" id="GO:0016020">
    <property type="term" value="C:membrane"/>
    <property type="evidence" value="ECO:0007669"/>
    <property type="project" value="InterPro"/>
</dbReference>
<keyword evidence="1" id="KW-1133">Transmembrane helix</keyword>
<evidence type="ECO:0000313" key="3">
    <source>
        <dbReference type="Proteomes" id="UP000274033"/>
    </source>
</evidence>
<evidence type="ECO:0000313" key="2">
    <source>
        <dbReference type="EMBL" id="RQW75667.1"/>
    </source>
</evidence>
<feature type="transmembrane region" description="Helical" evidence="1">
    <location>
        <begin position="201"/>
        <end position="219"/>
    </location>
</feature>
<dbReference type="PANTHER" id="PTHR38457:SF1">
    <property type="entry name" value="REGULATOR ABRB-RELATED"/>
    <property type="match status" value="1"/>
</dbReference>
<feature type="transmembrane region" description="Helical" evidence="1">
    <location>
        <begin position="27"/>
        <end position="44"/>
    </location>
</feature>
<dbReference type="RefSeq" id="WP_124763572.1">
    <property type="nucleotide sequence ID" value="NZ_JAFBDY010000015.1"/>
</dbReference>
<feature type="transmembrane region" description="Helical" evidence="1">
    <location>
        <begin position="319"/>
        <end position="340"/>
    </location>
</feature>
<protein>
    <submittedName>
        <fullName evidence="2">AbrB family transcriptional regulator</fullName>
    </submittedName>
</protein>
<dbReference type="Proteomes" id="UP000274033">
    <property type="component" value="Unassembled WGS sequence"/>
</dbReference>
<dbReference type="Pfam" id="PF05145">
    <property type="entry name" value="AbrB"/>
    <property type="match status" value="1"/>
</dbReference>
<feature type="transmembrane region" description="Helical" evidence="1">
    <location>
        <begin position="256"/>
        <end position="276"/>
    </location>
</feature>
<feature type="transmembrane region" description="Helical" evidence="1">
    <location>
        <begin position="56"/>
        <end position="75"/>
    </location>
</feature>
<feature type="transmembrane region" description="Helical" evidence="1">
    <location>
        <begin position="225"/>
        <end position="244"/>
    </location>
</feature>
<keyword evidence="3" id="KW-1185">Reference proteome</keyword>
<dbReference type="PANTHER" id="PTHR38457">
    <property type="entry name" value="REGULATOR ABRB-RELATED"/>
    <property type="match status" value="1"/>
</dbReference>
<dbReference type="PIRSF" id="PIRSF038991">
    <property type="entry name" value="Protein_AbrB"/>
    <property type="match status" value="1"/>
</dbReference>
<feature type="transmembrane region" description="Helical" evidence="1">
    <location>
        <begin position="172"/>
        <end position="194"/>
    </location>
</feature>
<keyword evidence="1" id="KW-0812">Transmembrane</keyword>
<dbReference type="GO" id="GO:0010468">
    <property type="term" value="P:regulation of gene expression"/>
    <property type="evidence" value="ECO:0007669"/>
    <property type="project" value="InterPro"/>
</dbReference>
<proteinExistence type="predicted"/>
<dbReference type="NCBIfam" id="TIGR03082">
    <property type="entry name" value="Gneg_AbrB_dup"/>
    <property type="match status" value="2"/>
</dbReference>
<feature type="transmembrane region" description="Helical" evidence="1">
    <location>
        <begin position="81"/>
        <end position="103"/>
    </location>
</feature>
<keyword evidence="1" id="KW-0472">Membrane</keyword>
<organism evidence="2 3">
    <name type="scientific">Lysinibacillus composti</name>
    <dbReference type="NCBI Taxonomy" id="720633"/>
    <lineage>
        <taxon>Bacteria</taxon>
        <taxon>Bacillati</taxon>
        <taxon>Bacillota</taxon>
        <taxon>Bacilli</taxon>
        <taxon>Bacillales</taxon>
        <taxon>Bacillaceae</taxon>
        <taxon>Lysinibacillus</taxon>
    </lineage>
</organism>
<dbReference type="OrthoDB" id="5460360at2"/>
<dbReference type="EMBL" id="RRCT01000003">
    <property type="protein sequence ID" value="RQW75667.1"/>
    <property type="molecule type" value="Genomic_DNA"/>
</dbReference>
<evidence type="ECO:0000256" key="1">
    <source>
        <dbReference type="SAM" id="Phobius"/>
    </source>
</evidence>
<dbReference type="InterPro" id="IPR017516">
    <property type="entry name" value="AbrB_dup"/>
</dbReference>
<accession>A0A3N9UI00</accession>
<reference evidence="2 3" key="1">
    <citation type="journal article" date="2013" name="J. Microbiol.">
        <title>Lysinibacillus chungkukjangi sp. nov., isolated from Chungkukjang, Korean fermented soybean food.</title>
        <authorList>
            <person name="Kim S.J."/>
            <person name="Jang Y.H."/>
            <person name="Hamada M."/>
            <person name="Ahn J.H."/>
            <person name="Weon H.Y."/>
            <person name="Suzuki K."/>
            <person name="Whang K.S."/>
            <person name="Kwon S.W."/>
        </authorList>
    </citation>
    <scope>NUCLEOTIDE SEQUENCE [LARGE SCALE GENOMIC DNA]</scope>
    <source>
        <strain evidence="2 3">MCCC 1A12701</strain>
    </source>
</reference>
<dbReference type="InterPro" id="IPR007820">
    <property type="entry name" value="AbrB_fam"/>
</dbReference>
<sequence length="363" mass="39853">MHIKSISLVALLSVCGAWLFVLLHLPVPWMLGPLFTVLISQFFIKFEMYWPVQLRNVGLVVVGTSIGQMFLFEIFVKSGWLILFMVVINVALTIASVIMAIGVQKIGNISLKTALTCTVPGGLSQIVIFAEEEKDIDIAVVTYFHVIRVISIVLLIPFILSGHVVQGERSFFAVESIGPLALLLLAAWGSVWFGKKIKLPVAYFLSPVLLVIILEMFSIDTPEIPGLLLHIAQILMGAYIGLLLKPKMLKLGTRVLFLGIGSALLLLAITFGQGLIMSHLLDYSLSTGFLSSAAGGLDQMSLIATAIGADVSVVTVFQIFRMLFVFLFILPLLKYVCVLIDRKNEMKPIGNKRFEVGQRCDGE</sequence>
<dbReference type="AlphaFoldDB" id="A0A3N9UI00"/>
<name>A0A3N9UI00_9BACI</name>
<feature type="transmembrane region" description="Helical" evidence="1">
    <location>
        <begin position="138"/>
        <end position="160"/>
    </location>
</feature>
<gene>
    <name evidence="2" type="ORF">EBB45_05900</name>
</gene>
<comment type="caution">
    <text evidence="2">The sequence shown here is derived from an EMBL/GenBank/DDBJ whole genome shotgun (WGS) entry which is preliminary data.</text>
</comment>